<dbReference type="AlphaFoldDB" id="A8QEQ6"/>
<accession>A8QEQ6</accession>
<feature type="chain" id="PRO_5002728180" description="Invertebrate defensins family profile domain-containing protein" evidence="2">
    <location>
        <begin position="34"/>
        <end position="156"/>
    </location>
</feature>
<evidence type="ECO:0000259" key="3">
    <source>
        <dbReference type="PROSITE" id="PS51378"/>
    </source>
</evidence>
<dbReference type="Proteomes" id="UP000008837">
    <property type="component" value="Unassembled WGS sequence"/>
</dbReference>
<evidence type="ECO:0000256" key="2">
    <source>
        <dbReference type="SAM" id="SignalP"/>
    </source>
</evidence>
<organism evidence="4 5">
    <name type="scientific">Malassezia globosa (strain ATCC MYA-4612 / CBS 7966)</name>
    <name type="common">Dandruff-associated fungus</name>
    <dbReference type="NCBI Taxonomy" id="425265"/>
    <lineage>
        <taxon>Eukaryota</taxon>
        <taxon>Fungi</taxon>
        <taxon>Dikarya</taxon>
        <taxon>Basidiomycota</taxon>
        <taxon>Ustilaginomycotina</taxon>
        <taxon>Malasseziomycetes</taxon>
        <taxon>Malasseziales</taxon>
        <taxon>Malasseziaceae</taxon>
        <taxon>Malassezia</taxon>
    </lineage>
</organism>
<dbReference type="OrthoDB" id="3355236at2759"/>
<dbReference type="KEGG" id="mgl:MGL_4278"/>
<keyword evidence="1" id="KW-1015">Disulfide bond</keyword>
<proteinExistence type="predicted"/>
<evidence type="ECO:0000313" key="5">
    <source>
        <dbReference type="Proteomes" id="UP000008837"/>
    </source>
</evidence>
<dbReference type="InterPro" id="IPR001542">
    <property type="entry name" value="Defensin_invertebrate/fungal"/>
</dbReference>
<evidence type="ECO:0000313" key="4">
    <source>
        <dbReference type="EMBL" id="EDP41369.1"/>
    </source>
</evidence>
<dbReference type="VEuPathDB" id="FungiDB:MGL_4278"/>
<dbReference type="GO" id="GO:0006952">
    <property type="term" value="P:defense response"/>
    <property type="evidence" value="ECO:0007669"/>
    <property type="project" value="InterPro"/>
</dbReference>
<dbReference type="PROSITE" id="PS51378">
    <property type="entry name" value="INVERT_DEFENSINS"/>
    <property type="match status" value="1"/>
</dbReference>
<comment type="caution">
    <text evidence="4">The sequence shown here is derived from an EMBL/GenBank/DDBJ whole genome shotgun (WGS) entry which is preliminary data.</text>
</comment>
<name>A8QEQ6_MALGO</name>
<gene>
    <name evidence="4" type="ORF">MGL_4278</name>
</gene>
<keyword evidence="2" id="KW-0732">Signal</keyword>
<dbReference type="EMBL" id="AAYY01000040">
    <property type="protein sequence ID" value="EDP41369.1"/>
    <property type="molecule type" value="Genomic_DNA"/>
</dbReference>
<reference evidence="4 5" key="1">
    <citation type="journal article" date="2007" name="Proc. Natl. Acad. Sci. U.S.A.">
        <title>Dandruff-associated Malassezia genomes reveal convergent and divergent virulence traits shared with plant and human fungal pathogens.</title>
        <authorList>
            <person name="Xu J."/>
            <person name="Saunders C.W."/>
            <person name="Hu P."/>
            <person name="Grant R.A."/>
            <person name="Boekhout T."/>
            <person name="Kuramae E.E."/>
            <person name="Kronstad J.W."/>
            <person name="Deangelis Y.M."/>
            <person name="Reeder N.L."/>
            <person name="Johnstone K.R."/>
            <person name="Leland M."/>
            <person name="Fieno A.M."/>
            <person name="Begley W.M."/>
            <person name="Sun Y."/>
            <person name="Lacey M.P."/>
            <person name="Chaudhary T."/>
            <person name="Keough T."/>
            <person name="Chu L."/>
            <person name="Sears R."/>
            <person name="Yuan B."/>
            <person name="Dawson T.L.Jr."/>
        </authorList>
    </citation>
    <scope>NUCLEOTIDE SEQUENCE [LARGE SCALE GENOMIC DNA]</scope>
    <source>
        <strain evidence="5">ATCC MYA-4612 / CBS 7966</strain>
    </source>
</reference>
<protein>
    <recommendedName>
        <fullName evidence="3">Invertebrate defensins family profile domain-containing protein</fullName>
    </recommendedName>
</protein>
<feature type="domain" description="Invertebrate defensins family profile" evidence="3">
    <location>
        <begin position="115"/>
        <end position="156"/>
    </location>
</feature>
<keyword evidence="5" id="KW-1185">Reference proteome</keyword>
<dbReference type="GeneID" id="5852891"/>
<dbReference type="RefSeq" id="XP_001728583.1">
    <property type="nucleotide sequence ID" value="XM_001728531.1"/>
</dbReference>
<feature type="signal peptide" evidence="2">
    <location>
        <begin position="1"/>
        <end position="33"/>
    </location>
</feature>
<sequence>MMPLQYYHQQRSSKMRVAIVLSLVAMLFSVVSASSLCFGRPSFLGSTCAAECSVRGHHGGSYSNGQCCCGASTKRGEETHTQEEDLKSAEDFFGGKLLMSDDDSLEVHNGPSVSRVSCSACNIGGFNGGGLCCKASCATVGKPGGYCNGNNVCVCK</sequence>
<evidence type="ECO:0000256" key="1">
    <source>
        <dbReference type="ARBA" id="ARBA00023157"/>
    </source>
</evidence>
<dbReference type="InParanoid" id="A8QEQ6"/>